<organism evidence="1 2">
    <name type="scientific">Pseudonocardia aurantiaca</name>
    <dbReference type="NCBI Taxonomy" id="75290"/>
    <lineage>
        <taxon>Bacteria</taxon>
        <taxon>Bacillati</taxon>
        <taxon>Actinomycetota</taxon>
        <taxon>Actinomycetes</taxon>
        <taxon>Pseudonocardiales</taxon>
        <taxon>Pseudonocardiaceae</taxon>
        <taxon>Pseudonocardia</taxon>
    </lineage>
</organism>
<gene>
    <name evidence="1" type="ORF">ACFSCY_12710</name>
</gene>
<evidence type="ECO:0000313" key="1">
    <source>
        <dbReference type="EMBL" id="MFD1530305.1"/>
    </source>
</evidence>
<comment type="caution">
    <text evidence="1">The sequence shown here is derived from an EMBL/GenBank/DDBJ whole genome shotgun (WGS) entry which is preliminary data.</text>
</comment>
<protein>
    <submittedName>
        <fullName evidence="1">Uncharacterized protein</fullName>
    </submittedName>
</protein>
<dbReference type="RefSeq" id="WP_343980252.1">
    <property type="nucleotide sequence ID" value="NZ_BAAAJG010000011.1"/>
</dbReference>
<dbReference type="Proteomes" id="UP001597145">
    <property type="component" value="Unassembled WGS sequence"/>
</dbReference>
<accession>A0ABW4FI51</accession>
<sequence>MHTCTLEELAEAAACDPADVAVIVAELVDLDDDVIPDWVIAEAHNILQPLCERTVPEPWGHTGTDID</sequence>
<proteinExistence type="predicted"/>
<reference evidence="2" key="1">
    <citation type="journal article" date="2019" name="Int. J. Syst. Evol. Microbiol.">
        <title>The Global Catalogue of Microorganisms (GCM) 10K type strain sequencing project: providing services to taxonomists for standard genome sequencing and annotation.</title>
        <authorList>
            <consortium name="The Broad Institute Genomics Platform"/>
            <consortium name="The Broad Institute Genome Sequencing Center for Infectious Disease"/>
            <person name="Wu L."/>
            <person name="Ma J."/>
        </authorList>
    </citation>
    <scope>NUCLEOTIDE SEQUENCE [LARGE SCALE GENOMIC DNA]</scope>
    <source>
        <strain evidence="2">JCM 12165</strain>
    </source>
</reference>
<name>A0ABW4FI51_9PSEU</name>
<dbReference type="EMBL" id="JBHUCP010000007">
    <property type="protein sequence ID" value="MFD1530305.1"/>
    <property type="molecule type" value="Genomic_DNA"/>
</dbReference>
<evidence type="ECO:0000313" key="2">
    <source>
        <dbReference type="Proteomes" id="UP001597145"/>
    </source>
</evidence>
<keyword evidence="2" id="KW-1185">Reference proteome</keyword>